<dbReference type="PROSITE" id="PS00041">
    <property type="entry name" value="HTH_ARAC_FAMILY_1"/>
    <property type="match status" value="1"/>
</dbReference>
<dbReference type="Pfam" id="PF08448">
    <property type="entry name" value="PAS_4"/>
    <property type="match status" value="1"/>
</dbReference>
<dbReference type="GO" id="GO:0003700">
    <property type="term" value="F:DNA-binding transcription factor activity"/>
    <property type="evidence" value="ECO:0007669"/>
    <property type="project" value="InterPro"/>
</dbReference>
<dbReference type="GO" id="GO:0009893">
    <property type="term" value="P:positive regulation of metabolic process"/>
    <property type="evidence" value="ECO:0007669"/>
    <property type="project" value="UniProtKB-ARBA"/>
</dbReference>
<dbReference type="RefSeq" id="WP_198325163.1">
    <property type="nucleotide sequence ID" value="NZ_CP037953.1"/>
</dbReference>
<dbReference type="InterPro" id="IPR009057">
    <property type="entry name" value="Homeodomain-like_sf"/>
</dbReference>
<keyword evidence="4" id="KW-0238">DNA-binding</keyword>
<comment type="caution">
    <text evidence="8">The sequence shown here is derived from an EMBL/GenBank/DDBJ whole genome shotgun (WGS) entry which is preliminary data.</text>
</comment>
<comment type="function">
    <text evidence="6">Regulatory protein of the TOL plasmid xyl operons. XylS activates the xylXYZLTEGFJQKIH operon required for the degradation of toluene, m-xylene and p-xylene.</text>
</comment>
<protein>
    <submittedName>
        <fullName evidence="8">AraC family transcriptional regulator</fullName>
    </submittedName>
</protein>
<dbReference type="PANTHER" id="PTHR46796:SF13">
    <property type="entry name" value="HTH-TYPE TRANSCRIPTIONAL ACTIVATOR RHAS"/>
    <property type="match status" value="1"/>
</dbReference>
<gene>
    <name evidence="8" type="ORF">EV696_11772</name>
</gene>
<evidence type="ECO:0000256" key="6">
    <source>
        <dbReference type="ARBA" id="ARBA00037345"/>
    </source>
</evidence>
<evidence type="ECO:0000256" key="1">
    <source>
        <dbReference type="ARBA" id="ARBA00004496"/>
    </source>
</evidence>
<evidence type="ECO:0000256" key="3">
    <source>
        <dbReference type="ARBA" id="ARBA00023015"/>
    </source>
</evidence>
<reference evidence="8 9" key="1">
    <citation type="submission" date="2019-03" db="EMBL/GenBank/DDBJ databases">
        <title>Genomic Encyclopedia of Type Strains, Phase IV (KMG-IV): sequencing the most valuable type-strain genomes for metagenomic binning, comparative biology and taxonomic classification.</title>
        <authorList>
            <person name="Goeker M."/>
        </authorList>
    </citation>
    <scope>NUCLEOTIDE SEQUENCE [LARGE SCALE GENOMIC DNA]</scope>
    <source>
        <strain evidence="8 9">DSM 103792</strain>
    </source>
</reference>
<organism evidence="8 9">
    <name type="scientific">Permianibacter aggregans</name>
    <dbReference type="NCBI Taxonomy" id="1510150"/>
    <lineage>
        <taxon>Bacteria</taxon>
        <taxon>Pseudomonadati</taxon>
        <taxon>Pseudomonadota</taxon>
        <taxon>Gammaproteobacteria</taxon>
        <taxon>Pseudomonadales</taxon>
        <taxon>Pseudomonadaceae</taxon>
        <taxon>Permianibacter</taxon>
    </lineage>
</organism>
<feature type="domain" description="HTH araC/xylS-type" evidence="7">
    <location>
        <begin position="149"/>
        <end position="247"/>
    </location>
</feature>
<keyword evidence="2" id="KW-0418">Kinase</keyword>
<dbReference type="InterPro" id="IPR018062">
    <property type="entry name" value="HTH_AraC-typ_CS"/>
</dbReference>
<evidence type="ECO:0000259" key="7">
    <source>
        <dbReference type="PROSITE" id="PS01124"/>
    </source>
</evidence>
<evidence type="ECO:0000313" key="8">
    <source>
        <dbReference type="EMBL" id="TDQ45839.1"/>
    </source>
</evidence>
<dbReference type="InterPro" id="IPR050204">
    <property type="entry name" value="AraC_XylS_family_regulators"/>
</dbReference>
<proteinExistence type="predicted"/>
<keyword evidence="9" id="KW-1185">Reference proteome</keyword>
<dbReference type="SUPFAM" id="SSF46689">
    <property type="entry name" value="Homeodomain-like"/>
    <property type="match status" value="2"/>
</dbReference>
<evidence type="ECO:0000256" key="4">
    <source>
        <dbReference type="ARBA" id="ARBA00023125"/>
    </source>
</evidence>
<accession>A0A4R6UK50</accession>
<dbReference type="Gene3D" id="1.10.10.60">
    <property type="entry name" value="Homeodomain-like"/>
    <property type="match status" value="1"/>
</dbReference>
<keyword evidence="3" id="KW-0805">Transcription regulation</keyword>
<evidence type="ECO:0000256" key="2">
    <source>
        <dbReference type="ARBA" id="ARBA00022777"/>
    </source>
</evidence>
<dbReference type="EMBL" id="SNYM01000017">
    <property type="protein sequence ID" value="TDQ45839.1"/>
    <property type="molecule type" value="Genomic_DNA"/>
</dbReference>
<comment type="subcellular location">
    <subcellularLocation>
        <location evidence="1">Cytoplasm</location>
    </subcellularLocation>
</comment>
<dbReference type="SMART" id="SM00342">
    <property type="entry name" value="HTH_ARAC"/>
    <property type="match status" value="1"/>
</dbReference>
<evidence type="ECO:0000313" key="9">
    <source>
        <dbReference type="Proteomes" id="UP000295375"/>
    </source>
</evidence>
<dbReference type="GO" id="GO:0016301">
    <property type="term" value="F:kinase activity"/>
    <property type="evidence" value="ECO:0007669"/>
    <property type="project" value="UniProtKB-KW"/>
</dbReference>
<keyword evidence="2" id="KW-0808">Transferase</keyword>
<dbReference type="PANTHER" id="PTHR46796">
    <property type="entry name" value="HTH-TYPE TRANSCRIPTIONAL ACTIVATOR RHAS-RELATED"/>
    <property type="match status" value="1"/>
</dbReference>
<dbReference type="GO" id="GO:0043565">
    <property type="term" value="F:sequence-specific DNA binding"/>
    <property type="evidence" value="ECO:0007669"/>
    <property type="project" value="InterPro"/>
</dbReference>
<dbReference type="AlphaFoldDB" id="A0A4R6UK50"/>
<dbReference type="SUPFAM" id="SSF55785">
    <property type="entry name" value="PYP-like sensor domain (PAS domain)"/>
    <property type="match status" value="1"/>
</dbReference>
<name>A0A4R6UK50_9GAMM</name>
<dbReference type="Proteomes" id="UP000295375">
    <property type="component" value="Unassembled WGS sequence"/>
</dbReference>
<evidence type="ECO:0000256" key="5">
    <source>
        <dbReference type="ARBA" id="ARBA00023163"/>
    </source>
</evidence>
<keyword evidence="5" id="KW-0804">Transcription</keyword>
<dbReference type="InterPro" id="IPR000014">
    <property type="entry name" value="PAS"/>
</dbReference>
<dbReference type="InterPro" id="IPR013656">
    <property type="entry name" value="PAS_4"/>
</dbReference>
<dbReference type="GO" id="GO:0005737">
    <property type="term" value="C:cytoplasm"/>
    <property type="evidence" value="ECO:0007669"/>
    <property type="project" value="UniProtKB-SubCell"/>
</dbReference>
<dbReference type="Gene3D" id="3.30.450.20">
    <property type="entry name" value="PAS domain"/>
    <property type="match status" value="1"/>
</dbReference>
<dbReference type="CDD" id="cd00130">
    <property type="entry name" value="PAS"/>
    <property type="match status" value="1"/>
</dbReference>
<dbReference type="InterPro" id="IPR018060">
    <property type="entry name" value="HTH_AraC"/>
</dbReference>
<dbReference type="PROSITE" id="PS01124">
    <property type="entry name" value="HTH_ARAC_FAMILY_2"/>
    <property type="match status" value="1"/>
</dbReference>
<dbReference type="InterPro" id="IPR035965">
    <property type="entry name" value="PAS-like_dom_sf"/>
</dbReference>
<sequence length="253" mass="28612">MTPDAIKNWRNHFMQAIAEPLYIEAMFDAMPDIVFSIKDMDGRYVVISEACVERCGLNHKQQAIGKNAYDLFPAHMADRYNEQDQQVFSSGQALIDSLDLTVFNNREPGWCLTTKYPLRDRDGKMLGLACISKDLIEPSKDGFVDEALSKTVDYVRSQYSETITLDELASIAGLSVAQLDRRIKRIFQITTGQFIIKTRIDAAARMLRDTEKTVADIAMECGFCDQSALTRQFRQVTGLSPRSYRVIVKGLTD</sequence>
<dbReference type="Pfam" id="PF12833">
    <property type="entry name" value="HTH_18"/>
    <property type="match status" value="1"/>
</dbReference>